<dbReference type="CDD" id="cd21085">
    <property type="entry name" value="WH_NTD_PHF10"/>
    <property type="match status" value="1"/>
</dbReference>
<dbReference type="GO" id="GO:0000214">
    <property type="term" value="C:tRNA-intron endonuclease complex"/>
    <property type="evidence" value="ECO:0007669"/>
    <property type="project" value="TreeGrafter"/>
</dbReference>
<protein>
    <recommendedName>
        <fullName evidence="4">tRNA-splicing endonuclease subunit Sen54 N-terminal domain-containing protein</fullName>
    </recommendedName>
</protein>
<comment type="caution">
    <text evidence="5">The sequence shown here is derived from an EMBL/GenBank/DDBJ whole genome shotgun (WGS) entry which is preliminary data.</text>
</comment>
<evidence type="ECO:0000259" key="4">
    <source>
        <dbReference type="Pfam" id="PF12928"/>
    </source>
</evidence>
<organism evidence="5 6">
    <name type="scientific">Steinernema hermaphroditum</name>
    <dbReference type="NCBI Taxonomy" id="289476"/>
    <lineage>
        <taxon>Eukaryota</taxon>
        <taxon>Metazoa</taxon>
        <taxon>Ecdysozoa</taxon>
        <taxon>Nematoda</taxon>
        <taxon>Chromadorea</taxon>
        <taxon>Rhabditida</taxon>
        <taxon>Tylenchina</taxon>
        <taxon>Panagrolaimomorpha</taxon>
        <taxon>Strongyloidoidea</taxon>
        <taxon>Steinernematidae</taxon>
        <taxon>Steinernema</taxon>
    </lineage>
</organism>
<evidence type="ECO:0000256" key="3">
    <source>
        <dbReference type="SAM" id="MobiDB-lite"/>
    </source>
</evidence>
<dbReference type="AlphaFoldDB" id="A0AA39LX62"/>
<dbReference type="Proteomes" id="UP001175271">
    <property type="component" value="Unassembled WGS sequence"/>
</dbReference>
<evidence type="ECO:0000256" key="2">
    <source>
        <dbReference type="ARBA" id="ARBA00022694"/>
    </source>
</evidence>
<name>A0AA39LX62_9BILA</name>
<dbReference type="PANTHER" id="PTHR21027:SF1">
    <property type="entry name" value="TRNA-SPLICING ENDONUCLEASE SUBUNIT SEN54"/>
    <property type="match status" value="1"/>
</dbReference>
<gene>
    <name evidence="5" type="ORF">QR680_006851</name>
</gene>
<dbReference type="PANTHER" id="PTHR21027">
    <property type="entry name" value="TRNA-SPLICING ENDONUCLEASE SUBUNIT SEN54"/>
    <property type="match status" value="1"/>
</dbReference>
<feature type="region of interest" description="Disordered" evidence="3">
    <location>
        <begin position="494"/>
        <end position="629"/>
    </location>
</feature>
<reference evidence="5" key="1">
    <citation type="submission" date="2023-06" db="EMBL/GenBank/DDBJ databases">
        <title>Genomic analysis of the entomopathogenic nematode Steinernema hermaphroditum.</title>
        <authorList>
            <person name="Schwarz E.M."/>
            <person name="Heppert J.K."/>
            <person name="Baniya A."/>
            <person name="Schwartz H.T."/>
            <person name="Tan C.-H."/>
            <person name="Antoshechkin I."/>
            <person name="Sternberg P.W."/>
            <person name="Goodrich-Blair H."/>
            <person name="Dillman A.R."/>
        </authorList>
    </citation>
    <scope>NUCLEOTIDE SEQUENCE</scope>
    <source>
        <strain evidence="5">PS9179</strain>
        <tissue evidence="5">Whole animal</tissue>
    </source>
</reference>
<comment type="similarity">
    <text evidence="1">Belongs to the SEN54 family.</text>
</comment>
<dbReference type="InterPro" id="IPR024336">
    <property type="entry name" value="tRNA_splic_suSen54_N"/>
</dbReference>
<dbReference type="Pfam" id="PF12928">
    <property type="entry name" value="tRNA_int_end_N2"/>
    <property type="match status" value="1"/>
</dbReference>
<feature type="compositionally biased region" description="Low complexity" evidence="3">
    <location>
        <begin position="234"/>
        <end position="245"/>
    </location>
</feature>
<feature type="compositionally biased region" description="Acidic residues" evidence="3">
    <location>
        <begin position="592"/>
        <end position="603"/>
    </location>
</feature>
<dbReference type="EMBL" id="JAUCMV010000003">
    <property type="protein sequence ID" value="KAK0413521.1"/>
    <property type="molecule type" value="Genomic_DNA"/>
</dbReference>
<evidence type="ECO:0000313" key="5">
    <source>
        <dbReference type="EMBL" id="KAK0413521.1"/>
    </source>
</evidence>
<keyword evidence="2" id="KW-0819">tRNA processing</keyword>
<accession>A0AA39LX62</accession>
<proteinExistence type="inferred from homology"/>
<dbReference type="GO" id="GO:0000379">
    <property type="term" value="P:tRNA-type intron splice site recognition and cleavage"/>
    <property type="evidence" value="ECO:0007669"/>
    <property type="project" value="TreeGrafter"/>
</dbReference>
<evidence type="ECO:0000256" key="1">
    <source>
        <dbReference type="ARBA" id="ARBA00005736"/>
    </source>
</evidence>
<keyword evidence="6" id="KW-1185">Reference proteome</keyword>
<sequence length="629" mass="71445">MQTDSSNADFCDPSELLILSTTPDNKLLKVVQPKTKFLETMGSYSDRFHWMHPLEAVYLVSTNNAIIKHNEVPLTYQECLYLLEYSETPWFYYEVYKILKERGYFIRITEDVYFDIYNPEGYSTGKKNLLPKYRVVCRCDEQNNDAHELFKRLSKETGAALITATRRLCCPDSSLKNLEEDVLPSPRRRAEHVCSVACPSVMTDVETPAPAVDENAEKEETPMAVAQPPVADEQQASSSSADAQSVNKEGGEDDTLSSTADSEATKKSSRSLAVEVTHFQIEPSHIIEYEWPERSGDRYFLQEQIAELLDVKSFKRKYPSMYRRNVEPDEREFLENTHKLKSNLPSHLLSNITALKSADVHDLMAQEYPEQHAKYQKVVVDRRRREQRNALTNKVDKRPLAERMKEAVQEAASYNKEFNTWRAPGYMDIQTMVCQYPKNKFYVMPKEKTKPSAYPCALIHGQYSEYYKRISPAQLKKIPFGTVCDSTDLFPVRRERSPPSVSVSEQEQAVLDAAAAAEAANEPDTSPEVKKEKLEAPPVPTPQKTQGTPGRKKAVAPLVAENAVTPANKRKRGAPGSTGQRGRPKRVKKEESEEEEEVSEDEEKVTSSGRRPVRSCATRKSYAKLLIDE</sequence>
<feature type="domain" description="tRNA-splicing endonuclease subunit Sen54 N-terminal" evidence="4">
    <location>
        <begin position="22"/>
        <end position="64"/>
    </location>
</feature>
<evidence type="ECO:0000313" key="6">
    <source>
        <dbReference type="Proteomes" id="UP001175271"/>
    </source>
</evidence>
<dbReference type="InterPro" id="IPR024337">
    <property type="entry name" value="tRNA_splic_suSen54"/>
</dbReference>
<feature type="compositionally biased region" description="Low complexity" evidence="3">
    <location>
        <begin position="498"/>
        <end position="520"/>
    </location>
</feature>
<feature type="region of interest" description="Disordered" evidence="3">
    <location>
        <begin position="216"/>
        <end position="271"/>
    </location>
</feature>
<dbReference type="Gene3D" id="3.40.1350.150">
    <property type="match status" value="1"/>
</dbReference>